<dbReference type="AlphaFoldDB" id="A0A8X7ZBL6"/>
<dbReference type="InterPro" id="IPR046848">
    <property type="entry name" value="E_motif"/>
</dbReference>
<accession>A0A8X7ZBL6</accession>
<dbReference type="GO" id="GO:0003723">
    <property type="term" value="F:RNA binding"/>
    <property type="evidence" value="ECO:0007669"/>
    <property type="project" value="InterPro"/>
</dbReference>
<evidence type="ECO:0008006" key="4">
    <source>
        <dbReference type="Google" id="ProtNLM"/>
    </source>
</evidence>
<feature type="repeat" description="PPR" evidence="1">
    <location>
        <begin position="87"/>
        <end position="118"/>
    </location>
</feature>
<gene>
    <name evidence="2" type="ORF">POTOM_031994</name>
</gene>
<organism evidence="2 3">
    <name type="scientific">Populus tomentosa</name>
    <name type="common">Chinese white poplar</name>
    <dbReference type="NCBI Taxonomy" id="118781"/>
    <lineage>
        <taxon>Eukaryota</taxon>
        <taxon>Viridiplantae</taxon>
        <taxon>Streptophyta</taxon>
        <taxon>Embryophyta</taxon>
        <taxon>Tracheophyta</taxon>
        <taxon>Spermatophyta</taxon>
        <taxon>Magnoliopsida</taxon>
        <taxon>eudicotyledons</taxon>
        <taxon>Gunneridae</taxon>
        <taxon>Pentapetalae</taxon>
        <taxon>rosids</taxon>
        <taxon>fabids</taxon>
        <taxon>Malpighiales</taxon>
        <taxon>Salicaceae</taxon>
        <taxon>Saliceae</taxon>
        <taxon>Populus</taxon>
    </lineage>
</organism>
<dbReference type="InterPro" id="IPR046960">
    <property type="entry name" value="PPR_At4g14850-like_plant"/>
</dbReference>
<dbReference type="InterPro" id="IPR002885">
    <property type="entry name" value="PPR_rpt"/>
</dbReference>
<dbReference type="EMBL" id="JAAWWB010000016">
    <property type="protein sequence ID" value="KAG6764522.1"/>
    <property type="molecule type" value="Genomic_DNA"/>
</dbReference>
<evidence type="ECO:0000313" key="3">
    <source>
        <dbReference type="Proteomes" id="UP000886885"/>
    </source>
</evidence>
<evidence type="ECO:0000313" key="2">
    <source>
        <dbReference type="EMBL" id="KAG6764522.1"/>
    </source>
</evidence>
<dbReference type="GO" id="GO:0009451">
    <property type="term" value="P:RNA modification"/>
    <property type="evidence" value="ECO:0007669"/>
    <property type="project" value="InterPro"/>
</dbReference>
<dbReference type="NCBIfam" id="TIGR00756">
    <property type="entry name" value="PPR"/>
    <property type="match status" value="1"/>
</dbReference>
<protein>
    <recommendedName>
        <fullName evidence="4">Pentatricopeptide repeat-containing protein</fullName>
    </recommendedName>
</protein>
<dbReference type="PANTHER" id="PTHR47926">
    <property type="entry name" value="PENTATRICOPEPTIDE REPEAT-CONTAINING PROTEIN"/>
    <property type="match status" value="1"/>
</dbReference>
<proteinExistence type="predicted"/>
<evidence type="ECO:0000256" key="1">
    <source>
        <dbReference type="PROSITE-ProRule" id="PRU00708"/>
    </source>
</evidence>
<sequence>MRYSLFYAHGLIDEILESSSYLWTSLIMEVVIDFFTTRGKKGFVREVFAEMEDRDTVCKNSMVLGYGNSERVYVGQHIYHGWMEERNVICLNSLIQGYVKAGDIEEAFVRFFKQMTDDHGIQSVEKLYARVVDDLLSHARCLEQAYNLVRAALFKIEPENSGNPVLLSDIHAVAGRSDHVAKLRAMIWENQIRKHGSSSRFELGSVDEIVFFNGLWFIPFEECGPEVGKVKVMDRSLVVEQKLNEKSEKNNKNQEHLVPLSFHTHPEILFLLRALVKL</sequence>
<dbReference type="OrthoDB" id="185373at2759"/>
<dbReference type="Proteomes" id="UP000886885">
    <property type="component" value="Chromosome 8D"/>
</dbReference>
<reference evidence="2" key="1">
    <citation type="journal article" date="2020" name="bioRxiv">
        <title>Hybrid origin of Populus tomentosa Carr. identified through genome sequencing and phylogenomic analysis.</title>
        <authorList>
            <person name="An X."/>
            <person name="Gao K."/>
            <person name="Chen Z."/>
            <person name="Li J."/>
            <person name="Yang X."/>
            <person name="Yang X."/>
            <person name="Zhou J."/>
            <person name="Guo T."/>
            <person name="Zhao T."/>
            <person name="Huang S."/>
            <person name="Miao D."/>
            <person name="Khan W.U."/>
            <person name="Rao P."/>
            <person name="Ye M."/>
            <person name="Lei B."/>
            <person name="Liao W."/>
            <person name="Wang J."/>
            <person name="Ji L."/>
            <person name="Li Y."/>
            <person name="Guo B."/>
            <person name="Mustafa N.S."/>
            <person name="Li S."/>
            <person name="Yun Q."/>
            <person name="Keller S.R."/>
            <person name="Mao J."/>
            <person name="Zhang R."/>
            <person name="Strauss S.H."/>
        </authorList>
    </citation>
    <scope>NUCLEOTIDE SEQUENCE</scope>
    <source>
        <strain evidence="2">GM15</strain>
        <tissue evidence="2">Leaf</tissue>
    </source>
</reference>
<keyword evidence="3" id="KW-1185">Reference proteome</keyword>
<dbReference type="Pfam" id="PF20431">
    <property type="entry name" value="E_motif"/>
    <property type="match status" value="1"/>
</dbReference>
<name>A0A8X7ZBL6_POPTO</name>
<dbReference type="PROSITE" id="PS51375">
    <property type="entry name" value="PPR"/>
    <property type="match status" value="1"/>
</dbReference>
<comment type="caution">
    <text evidence="2">The sequence shown here is derived from an EMBL/GenBank/DDBJ whole genome shotgun (WGS) entry which is preliminary data.</text>
</comment>